<evidence type="ECO:0000313" key="2">
    <source>
        <dbReference type="EMBL" id="MFM9652746.1"/>
    </source>
</evidence>
<dbReference type="Pfam" id="PF23778">
    <property type="entry name" value="Phage_holin_2"/>
    <property type="match status" value="1"/>
</dbReference>
<organism evidence="2 3">
    <name type="scientific">Streptomyces galilaeus</name>
    <dbReference type="NCBI Taxonomy" id="33899"/>
    <lineage>
        <taxon>Bacteria</taxon>
        <taxon>Bacillati</taxon>
        <taxon>Actinomycetota</taxon>
        <taxon>Actinomycetes</taxon>
        <taxon>Kitasatosporales</taxon>
        <taxon>Streptomycetaceae</taxon>
        <taxon>Streptomyces</taxon>
    </lineage>
</organism>
<dbReference type="EMBL" id="JBJVNE010000032">
    <property type="protein sequence ID" value="MFM9652746.1"/>
    <property type="molecule type" value="Genomic_DNA"/>
</dbReference>
<keyword evidence="1" id="KW-0472">Membrane</keyword>
<evidence type="ECO:0000256" key="1">
    <source>
        <dbReference type="SAM" id="Phobius"/>
    </source>
</evidence>
<proteinExistence type="predicted"/>
<dbReference type="InterPro" id="IPR056964">
    <property type="entry name" value="Phage_holin"/>
</dbReference>
<feature type="transmembrane region" description="Helical" evidence="1">
    <location>
        <begin position="69"/>
        <end position="89"/>
    </location>
</feature>
<keyword evidence="3" id="KW-1185">Reference proteome</keyword>
<keyword evidence="1" id="KW-1133">Transmembrane helix</keyword>
<keyword evidence="1" id="KW-0812">Transmembrane</keyword>
<comment type="caution">
    <text evidence="2">The sequence shown here is derived from an EMBL/GenBank/DDBJ whole genome shotgun (WGS) entry which is preliminary data.</text>
</comment>
<reference evidence="2 3" key="1">
    <citation type="submission" date="2024-12" db="EMBL/GenBank/DDBJ databases">
        <title>Forecasting of Potato common scab and diversities of Pathogenic streptomyces spp. in china.</title>
        <authorList>
            <person name="Handique U."/>
            <person name="Wu J."/>
        </authorList>
    </citation>
    <scope>NUCLEOTIDE SEQUENCE [LARGE SCALE GENOMIC DNA]</scope>
    <source>
        <strain evidence="2 3">ZRIMU1585</strain>
    </source>
</reference>
<name>A0ABW9IWC1_STRGJ</name>
<feature type="transmembrane region" description="Helical" evidence="1">
    <location>
        <begin position="43"/>
        <end position="63"/>
    </location>
</feature>
<evidence type="ECO:0008006" key="4">
    <source>
        <dbReference type="Google" id="ProtNLM"/>
    </source>
</evidence>
<evidence type="ECO:0000313" key="3">
    <source>
        <dbReference type="Proteomes" id="UP001631993"/>
    </source>
</evidence>
<dbReference type="RefSeq" id="WP_409097774.1">
    <property type="nucleotide sequence ID" value="NZ_JBJVND010000044.1"/>
</dbReference>
<protein>
    <recommendedName>
        <fullName evidence="4">Holin</fullName>
    </recommendedName>
</protein>
<sequence length="108" mass="11964">MAELSIDQWANVAASMMASAVCAVFVVTYHVRATWWRTNVGRNLMGLPAAIGALCLYTVLVSFWPDGCFAIVMRGVRTAVIVGISVLMAQRIRMLLKAQRQHRDDPQV</sequence>
<accession>A0ABW9IWC1</accession>
<dbReference type="Proteomes" id="UP001631993">
    <property type="component" value="Unassembled WGS sequence"/>
</dbReference>
<feature type="transmembrane region" description="Helical" evidence="1">
    <location>
        <begin position="12"/>
        <end position="31"/>
    </location>
</feature>
<gene>
    <name evidence="2" type="ORF">ACKI1S_42435</name>
</gene>